<sequence length="235" mass="25510">MTQQLPQKQAHMFSANIEGTSSLSARLQRSPLPIMESSPLVDDSSPDSAIEASITSPSVSVDELICTVGASAVFEQMVPPDGLCHYIYYTHVAVVKGSLHAVEVSQSWHAFQNALVTYKTTSGGIAFDVRYVNVGDLDASLEDKSLKNLTSRNVKHYGVLNVLDTASKVKGVFAKAKGLLKAHMYPVFAPKNLSDFLPVSFGTAEYPVQSGHNRRTLTFLQAVPKNPGLDRSQQE</sequence>
<gene>
    <name evidence="1" type="ORF">HPB52_004942</name>
</gene>
<reference evidence="1" key="1">
    <citation type="journal article" date="2020" name="Cell">
        <title>Large-Scale Comparative Analyses of Tick Genomes Elucidate Their Genetic Diversity and Vector Capacities.</title>
        <authorList>
            <consortium name="Tick Genome and Microbiome Consortium (TIGMIC)"/>
            <person name="Jia N."/>
            <person name="Wang J."/>
            <person name="Shi W."/>
            <person name="Du L."/>
            <person name="Sun Y."/>
            <person name="Zhan W."/>
            <person name="Jiang J.F."/>
            <person name="Wang Q."/>
            <person name="Zhang B."/>
            <person name="Ji P."/>
            <person name="Bell-Sakyi L."/>
            <person name="Cui X.M."/>
            <person name="Yuan T.T."/>
            <person name="Jiang B.G."/>
            <person name="Yang W.F."/>
            <person name="Lam T.T."/>
            <person name="Chang Q.C."/>
            <person name="Ding S.J."/>
            <person name="Wang X.J."/>
            <person name="Zhu J.G."/>
            <person name="Ruan X.D."/>
            <person name="Zhao L."/>
            <person name="Wei J.T."/>
            <person name="Ye R.Z."/>
            <person name="Que T.C."/>
            <person name="Du C.H."/>
            <person name="Zhou Y.H."/>
            <person name="Cheng J.X."/>
            <person name="Dai P.F."/>
            <person name="Guo W.B."/>
            <person name="Han X.H."/>
            <person name="Huang E.J."/>
            <person name="Li L.F."/>
            <person name="Wei W."/>
            <person name="Gao Y.C."/>
            <person name="Liu J.Z."/>
            <person name="Shao H.Z."/>
            <person name="Wang X."/>
            <person name="Wang C.C."/>
            <person name="Yang T.C."/>
            <person name="Huo Q.B."/>
            <person name="Li W."/>
            <person name="Chen H.Y."/>
            <person name="Chen S.E."/>
            <person name="Zhou L.G."/>
            <person name="Ni X.B."/>
            <person name="Tian J.H."/>
            <person name="Sheng Y."/>
            <person name="Liu T."/>
            <person name="Pan Y.S."/>
            <person name="Xia L.Y."/>
            <person name="Li J."/>
            <person name="Zhao F."/>
            <person name="Cao W.C."/>
        </authorList>
    </citation>
    <scope>NUCLEOTIDE SEQUENCE</scope>
    <source>
        <strain evidence="1">Rsan-2018</strain>
    </source>
</reference>
<organism evidence="1 2">
    <name type="scientific">Rhipicephalus sanguineus</name>
    <name type="common">Brown dog tick</name>
    <name type="synonym">Ixodes sanguineus</name>
    <dbReference type="NCBI Taxonomy" id="34632"/>
    <lineage>
        <taxon>Eukaryota</taxon>
        <taxon>Metazoa</taxon>
        <taxon>Ecdysozoa</taxon>
        <taxon>Arthropoda</taxon>
        <taxon>Chelicerata</taxon>
        <taxon>Arachnida</taxon>
        <taxon>Acari</taxon>
        <taxon>Parasitiformes</taxon>
        <taxon>Ixodida</taxon>
        <taxon>Ixodoidea</taxon>
        <taxon>Ixodidae</taxon>
        <taxon>Rhipicephalinae</taxon>
        <taxon>Rhipicephalus</taxon>
        <taxon>Rhipicephalus</taxon>
    </lineage>
</organism>
<name>A0A9D4PBJ7_RHISA</name>
<comment type="caution">
    <text evidence="1">The sequence shown here is derived from an EMBL/GenBank/DDBJ whole genome shotgun (WGS) entry which is preliminary data.</text>
</comment>
<protein>
    <submittedName>
        <fullName evidence="1">Uncharacterized protein</fullName>
    </submittedName>
</protein>
<dbReference type="EMBL" id="JABSTV010001255">
    <property type="protein sequence ID" value="KAH7935243.1"/>
    <property type="molecule type" value="Genomic_DNA"/>
</dbReference>
<evidence type="ECO:0000313" key="1">
    <source>
        <dbReference type="EMBL" id="KAH7935243.1"/>
    </source>
</evidence>
<dbReference type="Proteomes" id="UP000821837">
    <property type="component" value="Unassembled WGS sequence"/>
</dbReference>
<evidence type="ECO:0000313" key="2">
    <source>
        <dbReference type="Proteomes" id="UP000821837"/>
    </source>
</evidence>
<dbReference type="AlphaFoldDB" id="A0A9D4PBJ7"/>
<proteinExistence type="predicted"/>
<dbReference type="VEuPathDB" id="VectorBase:RSAN_030326"/>
<keyword evidence="2" id="KW-1185">Reference proteome</keyword>
<accession>A0A9D4PBJ7</accession>
<reference evidence="1" key="2">
    <citation type="submission" date="2021-09" db="EMBL/GenBank/DDBJ databases">
        <authorList>
            <person name="Jia N."/>
            <person name="Wang J."/>
            <person name="Shi W."/>
            <person name="Du L."/>
            <person name="Sun Y."/>
            <person name="Zhan W."/>
            <person name="Jiang J."/>
            <person name="Wang Q."/>
            <person name="Zhang B."/>
            <person name="Ji P."/>
            <person name="Sakyi L.B."/>
            <person name="Cui X."/>
            <person name="Yuan T."/>
            <person name="Jiang B."/>
            <person name="Yang W."/>
            <person name="Lam T.T.-Y."/>
            <person name="Chang Q."/>
            <person name="Ding S."/>
            <person name="Wang X."/>
            <person name="Zhu J."/>
            <person name="Ruan X."/>
            <person name="Zhao L."/>
            <person name="Wei J."/>
            <person name="Que T."/>
            <person name="Du C."/>
            <person name="Cheng J."/>
            <person name="Dai P."/>
            <person name="Han X."/>
            <person name="Huang E."/>
            <person name="Gao Y."/>
            <person name="Liu J."/>
            <person name="Shao H."/>
            <person name="Ye R."/>
            <person name="Li L."/>
            <person name="Wei W."/>
            <person name="Wang X."/>
            <person name="Wang C."/>
            <person name="Huo Q."/>
            <person name="Li W."/>
            <person name="Guo W."/>
            <person name="Chen H."/>
            <person name="Chen S."/>
            <person name="Zhou L."/>
            <person name="Zhou L."/>
            <person name="Ni X."/>
            <person name="Tian J."/>
            <person name="Zhou Y."/>
            <person name="Sheng Y."/>
            <person name="Liu T."/>
            <person name="Pan Y."/>
            <person name="Xia L."/>
            <person name="Li J."/>
            <person name="Zhao F."/>
            <person name="Cao W."/>
        </authorList>
    </citation>
    <scope>NUCLEOTIDE SEQUENCE</scope>
    <source>
        <strain evidence="1">Rsan-2018</strain>
        <tissue evidence="1">Larvae</tissue>
    </source>
</reference>